<protein>
    <submittedName>
        <fullName evidence="1">Cytochrome c oxidase subunit, putative</fullName>
    </submittedName>
</protein>
<dbReference type="OrthoDB" id="330723at2759"/>
<dbReference type="EMBL" id="HG677929">
    <property type="protein sequence ID" value="CDJ44987.1"/>
    <property type="molecule type" value="Genomic_DNA"/>
</dbReference>
<keyword evidence="2" id="KW-1185">Reference proteome</keyword>
<dbReference type="AlphaFoldDB" id="U6L3P0"/>
<sequence>MDFFQNYWYWRLRAEAAILDPQQLPRKSYKQLARDMGLQIVTEENQHMVGLLELYEYLKTAPFVGPFGTTQNPVLVPSVHTESKLPLQQHQLLLQLLQQQLMLLQREFAAGNA</sequence>
<dbReference type="SUPFAM" id="SSF57802">
    <property type="entry name" value="Rubredoxin-like"/>
    <property type="match status" value="1"/>
</dbReference>
<dbReference type="GeneID" id="25251481"/>
<evidence type="ECO:0000313" key="2">
    <source>
        <dbReference type="Proteomes" id="UP000030747"/>
    </source>
</evidence>
<dbReference type="Proteomes" id="UP000030747">
    <property type="component" value="Unassembled WGS sequence"/>
</dbReference>
<dbReference type="VEuPathDB" id="ToxoDB:ETH_00011460"/>
<accession>U6L3P0</accession>
<reference evidence="1" key="1">
    <citation type="submission" date="2013-10" db="EMBL/GenBank/DDBJ databases">
        <title>Genomic analysis of the causative agents of coccidiosis in chickens.</title>
        <authorList>
            <person name="Reid A.J."/>
            <person name="Blake D."/>
            <person name="Billington K."/>
            <person name="Browne H."/>
            <person name="Dunn M."/>
            <person name="Hung S."/>
            <person name="Kawahara F."/>
            <person name="Miranda-Saavedra D."/>
            <person name="Mourier T."/>
            <person name="Nagra H."/>
            <person name="Otto T.D."/>
            <person name="Rawlings N."/>
            <person name="Sanchez A."/>
            <person name="Sanders M."/>
            <person name="Subramaniam C."/>
            <person name="Tay Y."/>
            <person name="Dear P."/>
            <person name="Doerig C."/>
            <person name="Gruber A."/>
            <person name="Parkinson J."/>
            <person name="Shirley M."/>
            <person name="Wan K.L."/>
            <person name="Berriman M."/>
            <person name="Tomley F."/>
            <person name="Pain A."/>
        </authorList>
    </citation>
    <scope>NUCLEOTIDE SEQUENCE [LARGE SCALE GENOMIC DNA]</scope>
    <source>
        <strain evidence="1">Houghton</strain>
    </source>
</reference>
<dbReference type="VEuPathDB" id="ToxoDB:ETH2_0107000"/>
<gene>
    <name evidence="1" type="ORF">ETH_00011460</name>
</gene>
<proteinExistence type="predicted"/>
<evidence type="ECO:0000313" key="1">
    <source>
        <dbReference type="EMBL" id="CDJ44987.1"/>
    </source>
</evidence>
<dbReference type="RefSeq" id="XP_013235734.1">
    <property type="nucleotide sequence ID" value="XM_013380280.1"/>
</dbReference>
<organism evidence="1 2">
    <name type="scientific">Eimeria tenella</name>
    <name type="common">Coccidian parasite</name>
    <dbReference type="NCBI Taxonomy" id="5802"/>
    <lineage>
        <taxon>Eukaryota</taxon>
        <taxon>Sar</taxon>
        <taxon>Alveolata</taxon>
        <taxon>Apicomplexa</taxon>
        <taxon>Conoidasida</taxon>
        <taxon>Coccidia</taxon>
        <taxon>Eucoccidiorida</taxon>
        <taxon>Eimeriorina</taxon>
        <taxon>Eimeriidae</taxon>
        <taxon>Eimeria</taxon>
    </lineage>
</organism>
<reference evidence="1" key="2">
    <citation type="submission" date="2013-10" db="EMBL/GenBank/DDBJ databases">
        <authorList>
            <person name="Aslett M."/>
        </authorList>
    </citation>
    <scope>NUCLEOTIDE SEQUENCE [LARGE SCALE GENOMIC DNA]</scope>
    <source>
        <strain evidence="1">Houghton</strain>
    </source>
</reference>
<name>U6L3P0_EIMTE</name>